<dbReference type="EMBL" id="CP025096">
    <property type="protein sequence ID" value="AUD03042.1"/>
    <property type="molecule type" value="Genomic_DNA"/>
</dbReference>
<gene>
    <name evidence="1" type="ORF">CWM47_15080</name>
</gene>
<reference evidence="1 2" key="1">
    <citation type="submission" date="2017-11" db="EMBL/GenBank/DDBJ databases">
        <title>Taxonomic description and genome sequences of Spirosoma HA7 sp. nov., isolated from pollen microhabitat of Corylus avellana.</title>
        <authorList>
            <person name="Ambika Manirajan B."/>
            <person name="Suarez C."/>
            <person name="Ratering S."/>
            <person name="Geissler-Plaum R."/>
            <person name="Cardinale M."/>
            <person name="Sylvia S."/>
        </authorList>
    </citation>
    <scope>NUCLEOTIDE SEQUENCE [LARGE SCALE GENOMIC DNA]</scope>
    <source>
        <strain evidence="1 2">HA7</strain>
    </source>
</reference>
<name>A0A2K8YZI5_9BACT</name>
<organism evidence="1 2">
    <name type="scientific">Spirosoma pollinicola</name>
    <dbReference type="NCBI Taxonomy" id="2057025"/>
    <lineage>
        <taxon>Bacteria</taxon>
        <taxon>Pseudomonadati</taxon>
        <taxon>Bacteroidota</taxon>
        <taxon>Cytophagia</taxon>
        <taxon>Cytophagales</taxon>
        <taxon>Cytophagaceae</taxon>
        <taxon>Spirosoma</taxon>
    </lineage>
</organism>
<dbReference type="KEGG" id="spir:CWM47_15080"/>
<proteinExistence type="predicted"/>
<evidence type="ECO:0000313" key="1">
    <source>
        <dbReference type="EMBL" id="AUD03042.1"/>
    </source>
</evidence>
<dbReference type="Proteomes" id="UP000232883">
    <property type="component" value="Chromosome"/>
</dbReference>
<keyword evidence="2" id="KW-1185">Reference proteome</keyword>
<accession>A0A2K8YZI5</accession>
<sequence>MALLLFLLTVGGIIYFVVYTRSRRKARQKELYEVYQSALASGNKGHASLAGRTYYSYLRKGMPTLADEAAILKDIVEMK</sequence>
<dbReference type="AlphaFoldDB" id="A0A2K8YZI5"/>
<protein>
    <submittedName>
        <fullName evidence="1">Uncharacterized protein</fullName>
    </submittedName>
</protein>
<dbReference type="OrthoDB" id="176686at768503"/>
<dbReference type="RefSeq" id="WP_100988894.1">
    <property type="nucleotide sequence ID" value="NZ_CP025096.1"/>
</dbReference>
<evidence type="ECO:0000313" key="2">
    <source>
        <dbReference type="Proteomes" id="UP000232883"/>
    </source>
</evidence>